<evidence type="ECO:0000313" key="3">
    <source>
        <dbReference type="Proteomes" id="UP001060164"/>
    </source>
</evidence>
<feature type="domain" description="HD" evidence="1">
    <location>
        <begin position="40"/>
        <end position="141"/>
    </location>
</feature>
<gene>
    <name evidence="2" type="ORF">NQ502_05055</name>
</gene>
<protein>
    <submittedName>
        <fullName evidence="2">HDIG domain-containing protein</fullName>
    </submittedName>
</protein>
<evidence type="ECO:0000313" key="2">
    <source>
        <dbReference type="EMBL" id="UWP60412.1"/>
    </source>
</evidence>
<sequence>MKQSKAIMNREFFECIRDIIYHPVVLQMKQFSQHCDTDCYQHCLMVAYYNFSICKSLGLDARSAARGGMLHDLFLYDWRKHREKTGDHFHAMTHPWTAYRNAKKYFSINTVEKEIITKHMWPVTFIPPRHPETYVICLTDKYCGTLEIAEYYSGRWSSSRIGRPLAKMMQKLSENRPRPQEIVPELLVMEAAGERKRRFS</sequence>
<reference evidence="2" key="1">
    <citation type="journal article" date="2022" name="Cell">
        <title>Design, construction, and in vivo augmentation of a complex gut microbiome.</title>
        <authorList>
            <person name="Cheng A.G."/>
            <person name="Ho P.Y."/>
            <person name="Aranda-Diaz A."/>
            <person name="Jain S."/>
            <person name="Yu F.B."/>
            <person name="Meng X."/>
            <person name="Wang M."/>
            <person name="Iakiviak M."/>
            <person name="Nagashima K."/>
            <person name="Zhao A."/>
            <person name="Murugkar P."/>
            <person name="Patil A."/>
            <person name="Atabakhsh K."/>
            <person name="Weakley A."/>
            <person name="Yan J."/>
            <person name="Brumbaugh A.R."/>
            <person name="Higginbottom S."/>
            <person name="Dimas A."/>
            <person name="Shiver A.L."/>
            <person name="Deutschbauer A."/>
            <person name="Neff N."/>
            <person name="Sonnenburg J.L."/>
            <person name="Huang K.C."/>
            <person name="Fischbach M.A."/>
        </authorList>
    </citation>
    <scope>NUCLEOTIDE SEQUENCE</scope>
    <source>
        <strain evidence="2">DSM 19829</strain>
    </source>
</reference>
<dbReference type="Proteomes" id="UP001060164">
    <property type="component" value="Chromosome"/>
</dbReference>
<dbReference type="EMBL" id="CP102290">
    <property type="protein sequence ID" value="UWP60412.1"/>
    <property type="molecule type" value="Genomic_DNA"/>
</dbReference>
<name>A0ABY5VJD4_9FIRM</name>
<accession>A0ABY5VJD4</accession>
<dbReference type="InterPro" id="IPR006675">
    <property type="entry name" value="HDIG_dom"/>
</dbReference>
<dbReference type="RefSeq" id="WP_148511941.1">
    <property type="nucleotide sequence ID" value="NZ_CABLBR010000019.1"/>
</dbReference>
<dbReference type="NCBIfam" id="TIGR00277">
    <property type="entry name" value="HDIG"/>
    <property type="match status" value="1"/>
</dbReference>
<organism evidence="2 3">
    <name type="scientific">Ruminococcus gauvreauii</name>
    <dbReference type="NCBI Taxonomy" id="438033"/>
    <lineage>
        <taxon>Bacteria</taxon>
        <taxon>Bacillati</taxon>
        <taxon>Bacillota</taxon>
        <taxon>Clostridia</taxon>
        <taxon>Eubacteriales</taxon>
        <taxon>Oscillospiraceae</taxon>
        <taxon>Ruminococcus</taxon>
    </lineage>
</organism>
<dbReference type="SUPFAM" id="SSF109604">
    <property type="entry name" value="HD-domain/PDEase-like"/>
    <property type="match status" value="1"/>
</dbReference>
<keyword evidence="3" id="KW-1185">Reference proteome</keyword>
<dbReference type="Gene3D" id="1.10.3210.10">
    <property type="entry name" value="Hypothetical protein af1432"/>
    <property type="match status" value="1"/>
</dbReference>
<dbReference type="InterPro" id="IPR006674">
    <property type="entry name" value="HD_domain"/>
</dbReference>
<dbReference type="Pfam" id="PF01966">
    <property type="entry name" value="HD"/>
    <property type="match status" value="1"/>
</dbReference>
<proteinExistence type="predicted"/>
<evidence type="ECO:0000259" key="1">
    <source>
        <dbReference type="Pfam" id="PF01966"/>
    </source>
</evidence>